<comment type="caution">
    <text evidence="1">The sequence shown here is derived from an EMBL/GenBank/DDBJ whole genome shotgun (WGS) entry which is preliminary data.</text>
</comment>
<reference evidence="1 2" key="2">
    <citation type="journal article" date="2021" name="Genomics">
        <title>High-quality reference genome for Clonorchis sinensis.</title>
        <authorList>
            <person name="Young N.D."/>
            <person name="Stroehlein A.J."/>
            <person name="Kinkar L."/>
            <person name="Wang T."/>
            <person name="Sohn W.M."/>
            <person name="Chang B.C.H."/>
            <person name="Kaur P."/>
            <person name="Weisz D."/>
            <person name="Dudchenko O."/>
            <person name="Aiden E.L."/>
            <person name="Korhonen P.K."/>
            <person name="Gasser R.B."/>
        </authorList>
    </citation>
    <scope>NUCLEOTIDE SEQUENCE [LARGE SCALE GENOMIC DNA]</scope>
    <source>
        <strain evidence="1">Cs-k2</strain>
    </source>
</reference>
<reference evidence="1 2" key="1">
    <citation type="journal article" date="2018" name="Biotechnol. Adv.">
        <title>Improved genomic resources and new bioinformatic workflow for the carcinogenic parasite Clonorchis sinensis: Biotechnological implications.</title>
        <authorList>
            <person name="Wang D."/>
            <person name="Korhonen P.K."/>
            <person name="Gasser R.B."/>
            <person name="Young N.D."/>
        </authorList>
    </citation>
    <scope>NUCLEOTIDE SEQUENCE [LARGE SCALE GENOMIC DNA]</scope>
    <source>
        <strain evidence="1">Cs-k2</strain>
    </source>
</reference>
<proteinExistence type="predicted"/>
<protein>
    <submittedName>
        <fullName evidence="1">Uncharacterized protein</fullName>
    </submittedName>
</protein>
<evidence type="ECO:0000313" key="2">
    <source>
        <dbReference type="Proteomes" id="UP000286415"/>
    </source>
</evidence>
<dbReference type="OrthoDB" id="6230288at2759"/>
<organism evidence="1 2">
    <name type="scientific">Clonorchis sinensis</name>
    <name type="common">Chinese liver fluke</name>
    <dbReference type="NCBI Taxonomy" id="79923"/>
    <lineage>
        <taxon>Eukaryota</taxon>
        <taxon>Metazoa</taxon>
        <taxon>Spiralia</taxon>
        <taxon>Lophotrochozoa</taxon>
        <taxon>Platyhelminthes</taxon>
        <taxon>Trematoda</taxon>
        <taxon>Digenea</taxon>
        <taxon>Opisthorchiida</taxon>
        <taxon>Opisthorchiata</taxon>
        <taxon>Opisthorchiidae</taxon>
        <taxon>Clonorchis</taxon>
    </lineage>
</organism>
<name>A0A8T1MRV5_CLOSI</name>
<keyword evidence="2" id="KW-1185">Reference proteome</keyword>
<accession>A0A8T1MRV5</accession>
<gene>
    <name evidence="1" type="ORF">CSKR_108351</name>
</gene>
<dbReference type="EMBL" id="NIRI02000042">
    <property type="protein sequence ID" value="KAG5451790.1"/>
    <property type="molecule type" value="Genomic_DNA"/>
</dbReference>
<sequence length="111" mass="12341">MCDLDLHKRTKLYMPMLAFGMILVVLSCFMISLGIARAREDVWIAGILVAIIAMPLFIFSLTIFCLARTDEGPVIYRKQYVLGAMPPPAFTSIPSTLGHIYQPSYIGSQKA</sequence>
<dbReference type="Proteomes" id="UP000286415">
    <property type="component" value="Unassembled WGS sequence"/>
</dbReference>
<evidence type="ECO:0000313" key="1">
    <source>
        <dbReference type="EMBL" id="KAG5451790.1"/>
    </source>
</evidence>